<dbReference type="Gene3D" id="3.90.226.10">
    <property type="entry name" value="2-enoyl-CoA Hydratase, Chain A, domain 1"/>
    <property type="match status" value="1"/>
</dbReference>
<dbReference type="OrthoDB" id="1696280at2759"/>
<proteinExistence type="predicted"/>
<dbReference type="Pfam" id="PF00378">
    <property type="entry name" value="ECH_1"/>
    <property type="match status" value="1"/>
</dbReference>
<dbReference type="GO" id="GO:0004165">
    <property type="term" value="F:delta(3)-delta(2)-enoyl-CoA isomerase activity"/>
    <property type="evidence" value="ECO:0007669"/>
    <property type="project" value="TreeGrafter"/>
</dbReference>
<dbReference type="eggNOG" id="ENOG502QS1J">
    <property type="taxonomic scope" value="Eukaryota"/>
</dbReference>
<name>F4RSD7_MELLP</name>
<dbReference type="InterPro" id="IPR029045">
    <property type="entry name" value="ClpP/crotonase-like_dom_sf"/>
</dbReference>
<dbReference type="CDD" id="cd06558">
    <property type="entry name" value="crotonase-like"/>
    <property type="match status" value="1"/>
</dbReference>
<dbReference type="HOGENOM" id="CLU_009834_3_1_1"/>
<evidence type="ECO:0000313" key="1">
    <source>
        <dbReference type="EMBL" id="EGG04709.1"/>
    </source>
</evidence>
<dbReference type="KEGG" id="mlr:MELLADRAFT_72314"/>
<protein>
    <recommendedName>
        <fullName evidence="3">Enoyl-CoA hydratase/isomerase</fullName>
    </recommendedName>
</protein>
<keyword evidence="2" id="KW-1185">Reference proteome</keyword>
<reference evidence="2" key="1">
    <citation type="journal article" date="2011" name="Proc. Natl. Acad. Sci. U.S.A.">
        <title>Obligate biotrophy features unraveled by the genomic analysis of rust fungi.</title>
        <authorList>
            <person name="Duplessis S."/>
            <person name="Cuomo C.A."/>
            <person name="Lin Y.-C."/>
            <person name="Aerts A."/>
            <person name="Tisserant E."/>
            <person name="Veneault-Fourrey C."/>
            <person name="Joly D.L."/>
            <person name="Hacquard S."/>
            <person name="Amselem J."/>
            <person name="Cantarel B.L."/>
            <person name="Chiu R."/>
            <person name="Coutinho P.M."/>
            <person name="Feau N."/>
            <person name="Field M."/>
            <person name="Frey P."/>
            <person name="Gelhaye E."/>
            <person name="Goldberg J."/>
            <person name="Grabherr M.G."/>
            <person name="Kodira C.D."/>
            <person name="Kohler A."/>
            <person name="Kuees U."/>
            <person name="Lindquist E.A."/>
            <person name="Lucas S.M."/>
            <person name="Mago R."/>
            <person name="Mauceli E."/>
            <person name="Morin E."/>
            <person name="Murat C."/>
            <person name="Pangilinan J.L."/>
            <person name="Park R."/>
            <person name="Pearson M."/>
            <person name="Quesneville H."/>
            <person name="Rouhier N."/>
            <person name="Sakthikumar S."/>
            <person name="Salamov A.A."/>
            <person name="Schmutz J."/>
            <person name="Selles B."/>
            <person name="Shapiro H."/>
            <person name="Tanguay P."/>
            <person name="Tuskan G.A."/>
            <person name="Henrissat B."/>
            <person name="Van de Peer Y."/>
            <person name="Rouze P."/>
            <person name="Ellis J.G."/>
            <person name="Dodds P.N."/>
            <person name="Schein J.E."/>
            <person name="Zhong S."/>
            <person name="Hamelin R.C."/>
            <person name="Grigoriev I.V."/>
            <person name="Szabo L.J."/>
            <person name="Martin F."/>
        </authorList>
    </citation>
    <scope>NUCLEOTIDE SEQUENCE [LARGE SCALE GENOMIC DNA]</scope>
    <source>
        <strain evidence="2">98AG31 / pathotype 3-4-7</strain>
    </source>
</reference>
<dbReference type="PANTHER" id="PTHR11941:SF75">
    <property type="entry name" value="ENOYL-COA HYDRATASE_ISOMERASE FAMILY PROTEIN"/>
    <property type="match status" value="1"/>
</dbReference>
<sequence length="308" mass="34130">MDNIALIDPDLPLIQPLPSPTYYPFATLTKPIHHPGIFLLELHSPPDNRLTQQFIIHTVLPALSDVEREFRASRINKLAPADGSSSGWKSPESPGQYALVTCGSLDKNRIYSNGLDLQQAFADEGFFRLVLNKMYLKLFTFPIPTVAALNGHAFAGGFVLALSHDYRVMKDNKAKGKAVMAMNEIEFGASVPRGLLAVLEAKLPNKQQVQRCLLEAHRYDFQEALKLGIIDQIAPEADLINQALQLASQKSIRATTGVYDLIKADLYKKTIKILTNTDEGYIHYGSANARKLHQLGIKHFGVSSKPKL</sequence>
<dbReference type="EMBL" id="GL883117">
    <property type="protein sequence ID" value="EGG04709.1"/>
    <property type="molecule type" value="Genomic_DNA"/>
</dbReference>
<dbReference type="VEuPathDB" id="FungiDB:MELLADRAFT_72314"/>
<dbReference type="GO" id="GO:0005777">
    <property type="term" value="C:peroxisome"/>
    <property type="evidence" value="ECO:0007669"/>
    <property type="project" value="TreeGrafter"/>
</dbReference>
<dbReference type="InParanoid" id="F4RSD7"/>
<dbReference type="InterPro" id="IPR001753">
    <property type="entry name" value="Enoyl-CoA_hydra/iso"/>
</dbReference>
<dbReference type="SUPFAM" id="SSF52096">
    <property type="entry name" value="ClpP/crotonase"/>
    <property type="match status" value="1"/>
</dbReference>
<evidence type="ECO:0000313" key="2">
    <source>
        <dbReference type="Proteomes" id="UP000001072"/>
    </source>
</evidence>
<dbReference type="RefSeq" id="XP_007412148.1">
    <property type="nucleotide sequence ID" value="XM_007412086.1"/>
</dbReference>
<accession>F4RSD7</accession>
<dbReference type="GeneID" id="18932071"/>
<gene>
    <name evidence="1" type="ORF">MELLADRAFT_72314</name>
</gene>
<dbReference type="AlphaFoldDB" id="F4RSD7"/>
<organism evidence="2">
    <name type="scientific">Melampsora larici-populina (strain 98AG31 / pathotype 3-4-7)</name>
    <name type="common">Poplar leaf rust fungus</name>
    <dbReference type="NCBI Taxonomy" id="747676"/>
    <lineage>
        <taxon>Eukaryota</taxon>
        <taxon>Fungi</taxon>
        <taxon>Dikarya</taxon>
        <taxon>Basidiomycota</taxon>
        <taxon>Pucciniomycotina</taxon>
        <taxon>Pucciniomycetes</taxon>
        <taxon>Pucciniales</taxon>
        <taxon>Melampsoraceae</taxon>
        <taxon>Melampsora</taxon>
    </lineage>
</organism>
<dbReference type="Proteomes" id="UP000001072">
    <property type="component" value="Unassembled WGS sequence"/>
</dbReference>
<evidence type="ECO:0008006" key="3">
    <source>
        <dbReference type="Google" id="ProtNLM"/>
    </source>
</evidence>
<dbReference type="GO" id="GO:0006635">
    <property type="term" value="P:fatty acid beta-oxidation"/>
    <property type="evidence" value="ECO:0007669"/>
    <property type="project" value="TreeGrafter"/>
</dbReference>
<dbReference type="PANTHER" id="PTHR11941">
    <property type="entry name" value="ENOYL-COA HYDRATASE-RELATED"/>
    <property type="match status" value="1"/>
</dbReference>